<organism evidence="5 6">
    <name type="scientific">Fusibacter bizertensis</name>
    <dbReference type="NCBI Taxonomy" id="1488331"/>
    <lineage>
        <taxon>Bacteria</taxon>
        <taxon>Bacillati</taxon>
        <taxon>Bacillota</taxon>
        <taxon>Clostridia</taxon>
        <taxon>Eubacteriales</taxon>
        <taxon>Eubacteriales Family XII. Incertae Sedis</taxon>
        <taxon>Fusibacter</taxon>
    </lineage>
</organism>
<evidence type="ECO:0000256" key="3">
    <source>
        <dbReference type="SAM" id="SignalP"/>
    </source>
</evidence>
<feature type="chain" id="PRO_5047531343" evidence="3">
    <location>
        <begin position="23"/>
        <end position="1055"/>
    </location>
</feature>
<proteinExistence type="predicted"/>
<evidence type="ECO:0000256" key="2">
    <source>
        <dbReference type="ARBA" id="ARBA00022737"/>
    </source>
</evidence>
<keyword evidence="6" id="KW-1185">Reference proteome</keyword>
<dbReference type="EMBL" id="JARYZI010000010">
    <property type="protein sequence ID" value="MDH8679254.1"/>
    <property type="molecule type" value="Genomic_DNA"/>
</dbReference>
<dbReference type="Proteomes" id="UP001158045">
    <property type="component" value="Unassembled WGS sequence"/>
</dbReference>
<feature type="domain" description="SLH" evidence="4">
    <location>
        <begin position="80"/>
        <end position="144"/>
    </location>
</feature>
<evidence type="ECO:0000313" key="5">
    <source>
        <dbReference type="EMBL" id="MDH8679254.1"/>
    </source>
</evidence>
<evidence type="ECO:0000259" key="4">
    <source>
        <dbReference type="PROSITE" id="PS51272"/>
    </source>
</evidence>
<comment type="caution">
    <text evidence="5">The sequence shown here is derived from an EMBL/GenBank/DDBJ whole genome shotgun (WGS) entry which is preliminary data.</text>
</comment>
<keyword evidence="2" id="KW-0677">Repeat</keyword>
<dbReference type="InterPro" id="IPR001119">
    <property type="entry name" value="SLH_dom"/>
</dbReference>
<feature type="signal peptide" evidence="3">
    <location>
        <begin position="1"/>
        <end position="22"/>
    </location>
</feature>
<dbReference type="Pfam" id="PF00395">
    <property type="entry name" value="SLH"/>
    <property type="match status" value="1"/>
</dbReference>
<evidence type="ECO:0000256" key="1">
    <source>
        <dbReference type="ARBA" id="ARBA00022729"/>
    </source>
</evidence>
<accession>A0ABT6NFR0</accession>
<dbReference type="InterPro" id="IPR014755">
    <property type="entry name" value="Cu-Rt/internalin_Ig-like"/>
</dbReference>
<dbReference type="Gene3D" id="2.60.40.1220">
    <property type="match status" value="6"/>
</dbReference>
<keyword evidence="1 3" id="KW-0732">Signal</keyword>
<dbReference type="RefSeq" id="WP_281095147.1">
    <property type="nucleotide sequence ID" value="NZ_JARYZI010000010.1"/>
</dbReference>
<name>A0ABT6NFR0_9FIRM</name>
<evidence type="ECO:0000313" key="6">
    <source>
        <dbReference type="Proteomes" id="UP001158045"/>
    </source>
</evidence>
<sequence>MKRVLSLVLALVLVLGMIPTFAADATGAQNLYDNGFITGKDGATVDAKLDVNAKLTRAELAALVAELNGAKEEAAAFAQPADFTDADTFQDWAKPFIAYAQENGWMNGLGDGTMFGPDQAVPANQLVAVLMNALGYDVTWNTVLADAAELGIIAEGTELTRGEAFEAMWTAVSAVNVNGEEMTLGVKLGKLEPEVVEPTELLVSDVVADNLKTLVINFNQAIDKDTVKATTVKVVEGTTDRVSAMTVSEDKMFVTVTLNTVDQSDSLKVTVEGVKNAAGEEVVKYEQTIVVNDTTVPTILSAVALNPKQIKVTFSEPVQAPTGSSPTLFTMLNDIKIDSNSIVAKAAVDNVDNTVLFTLSNTLTEGSKSIEIKGLKDYANFTAPTATLTFEVVKDDKAPVATSVEVKSMTSVLVKFDEPVEVAGTFKVDNGTAFTPAAADWNAQKTEVTLKGLSLGISAIVEVKVEYKGQKDIIGNEVKDYTTITTQVADDTTLPTVELTTVGANNKLTLTFSKPMQTVGKLQILDKDDKVVQETTVLAAGFKANSESKVIEWTVLASKNPGDYKVKITDMKDATVRQNGLATTTLSFTSLDTLKPEVSDKFLVTAGVAASGETAADAAKKDTVKIFFSEAMDKTTIENLANYQVKVGAGTFGPLQADSNATKIVAAADLKSVTITYTGAATATLEFKAVAVKDAAGNMITGAISGPILVQGSTFLNVNGNVLVKTNNTIQVTFNNEVAAVDPSVFVVYEGTEAVTGMSSAVISATDSKVVTFTTAVNLDADAEKYTLMVNAPTAIKNIYNSTLTKTGTTAYATAEKVNVIDMIAPTLTKVEKGTAPNSIKLTFSEPMKAGTEAAFKSNMLVKDTNGAVVLANANTSNVVIASNVVTVTFAGTDLDAIKAIGTNEDAEKTIKISFPVGTGILDTAATGINILPVSDQEVKVLVDTTAPTMVSAAVTTPNTHITVTFSESVTGTFAANDGGFVVTATGEATTYAVTSWAAGTNANQIVLTVATFAAEMGTGNGGITVTYATGGNASTVDLAGNALATNAVGLVIAE</sequence>
<reference evidence="5 6" key="1">
    <citation type="submission" date="2023-04" db="EMBL/GenBank/DDBJ databases">
        <title>Fusibacter bizertensis strain WBS, isolated from littoral bottom sediments of the Arctic seas - biochemical and genomic analysis.</title>
        <authorList>
            <person name="Brioukhanov A.L."/>
        </authorList>
    </citation>
    <scope>NUCLEOTIDE SEQUENCE [LARGE SCALE GENOMIC DNA]</scope>
    <source>
        <strain evidence="5 6">WBS</strain>
    </source>
</reference>
<gene>
    <name evidence="5" type="ORF">QE109_13940</name>
</gene>
<dbReference type="PROSITE" id="PS51272">
    <property type="entry name" value="SLH"/>
    <property type="match status" value="1"/>
</dbReference>
<protein>
    <submittedName>
        <fullName evidence="5">S-layer homology domain-containing protein</fullName>
    </submittedName>
</protein>